<reference evidence="2" key="1">
    <citation type="submission" date="2020-01" db="EMBL/GenBank/DDBJ databases">
        <title>Identification and distribution of gene clusters putatively required for synthesis of sphingolipid metabolism inhibitors in phylogenetically diverse species of the filamentous fungus Fusarium.</title>
        <authorList>
            <person name="Kim H.-S."/>
            <person name="Busman M."/>
            <person name="Brown D.W."/>
            <person name="Divon H."/>
            <person name="Uhlig S."/>
            <person name="Proctor R.H."/>
        </authorList>
    </citation>
    <scope>NUCLEOTIDE SEQUENCE</scope>
    <source>
        <strain evidence="2">NRRL 53441</strain>
    </source>
</reference>
<evidence type="ECO:0000256" key="1">
    <source>
        <dbReference type="SAM" id="MobiDB-lite"/>
    </source>
</evidence>
<accession>A0A8H4NXH7</accession>
<dbReference type="AlphaFoldDB" id="A0A8H4NXH7"/>
<comment type="caution">
    <text evidence="2">The sequence shown here is derived from an EMBL/GenBank/DDBJ whole genome shotgun (WGS) entry which is preliminary data.</text>
</comment>
<organism evidence="2 3">
    <name type="scientific">Fusarium austroafricanum</name>
    <dbReference type="NCBI Taxonomy" id="2364996"/>
    <lineage>
        <taxon>Eukaryota</taxon>
        <taxon>Fungi</taxon>
        <taxon>Dikarya</taxon>
        <taxon>Ascomycota</taxon>
        <taxon>Pezizomycotina</taxon>
        <taxon>Sordariomycetes</taxon>
        <taxon>Hypocreomycetidae</taxon>
        <taxon>Hypocreales</taxon>
        <taxon>Nectriaceae</taxon>
        <taxon>Fusarium</taxon>
        <taxon>Fusarium concolor species complex</taxon>
    </lineage>
</organism>
<feature type="region of interest" description="Disordered" evidence="1">
    <location>
        <begin position="268"/>
        <end position="295"/>
    </location>
</feature>
<gene>
    <name evidence="2" type="ORF">F53441_8310</name>
</gene>
<dbReference type="EMBL" id="JAADJG010000349">
    <property type="protein sequence ID" value="KAF4448276.1"/>
    <property type="molecule type" value="Genomic_DNA"/>
</dbReference>
<evidence type="ECO:0000313" key="2">
    <source>
        <dbReference type="EMBL" id="KAF4448276.1"/>
    </source>
</evidence>
<name>A0A8H4NXH7_9HYPO</name>
<evidence type="ECO:0000313" key="3">
    <source>
        <dbReference type="Proteomes" id="UP000605986"/>
    </source>
</evidence>
<feature type="compositionally biased region" description="Polar residues" evidence="1">
    <location>
        <begin position="273"/>
        <end position="295"/>
    </location>
</feature>
<dbReference type="Proteomes" id="UP000605986">
    <property type="component" value="Unassembled WGS sequence"/>
</dbReference>
<feature type="region of interest" description="Disordered" evidence="1">
    <location>
        <begin position="322"/>
        <end position="372"/>
    </location>
</feature>
<protein>
    <submittedName>
        <fullName evidence="2">Uncharacterized protein</fullName>
    </submittedName>
</protein>
<feature type="compositionally biased region" description="Basic and acidic residues" evidence="1">
    <location>
        <begin position="345"/>
        <end position="354"/>
    </location>
</feature>
<sequence>MEQTSFIHGDAYSVPSYNSAYLLGLWMSMPNFPLSQVMDGLEAGAGLPHSVVQRIMDYAPLQTDFSLLQSQLPSPCSDEGSYGAELKAITAGITGAMEPLEAGAGLPHSVVQSIMDYAPLQTDFSLLQSQLPSPCSDEGSYGAELKAITAGITGAMEPQCAVSGPAENLHTYINFASTTTTVSEGTSAPGCTDEELPALTGTSTDGTLMQPSTPSELPALSPQAVVTHLANTTAPLIESSLPTEIGTPAFGSPGCAGEELPAFPDASIDRHSVQPSTSPEVPVLSSQAEEISTASGSKTRIVIDLTGDDDLHALPQTCLGKRARTTTSGEPDYDGDWTQGTKRQGRAERGHIDEQASQAEARKKLRSSAEPKLEGTTIRLEIKRISVEAVAGKEPQESWSPDEFAQHTLCSDGTSVKLPFFKTNEIQAMKFSVNNGNFADIWLHKVEQDDTQWEGHDGFGVYKVSLSEEDIEGFLIWPREKRLKEYEYHPDM</sequence>
<keyword evidence="3" id="KW-1185">Reference proteome</keyword>
<proteinExistence type="predicted"/>